<dbReference type="OrthoDB" id="4509729at2759"/>
<proteinExistence type="predicted"/>
<feature type="region of interest" description="Disordered" evidence="1">
    <location>
        <begin position="1"/>
        <end position="46"/>
    </location>
</feature>
<gene>
    <name evidence="2" type="ORF">BDV26DRAFT_254767</name>
</gene>
<keyword evidence="3" id="KW-1185">Reference proteome</keyword>
<name>A0A5N7BJ68_9EURO</name>
<protein>
    <submittedName>
        <fullName evidence="2">Uncharacterized protein</fullName>
    </submittedName>
</protein>
<organism evidence="2 3">
    <name type="scientific">Aspergillus bertholletiae</name>
    <dbReference type="NCBI Taxonomy" id="1226010"/>
    <lineage>
        <taxon>Eukaryota</taxon>
        <taxon>Fungi</taxon>
        <taxon>Dikarya</taxon>
        <taxon>Ascomycota</taxon>
        <taxon>Pezizomycotina</taxon>
        <taxon>Eurotiomycetes</taxon>
        <taxon>Eurotiomycetidae</taxon>
        <taxon>Eurotiales</taxon>
        <taxon>Aspergillaceae</taxon>
        <taxon>Aspergillus</taxon>
        <taxon>Aspergillus subgen. Circumdati</taxon>
    </lineage>
</organism>
<feature type="region of interest" description="Disordered" evidence="1">
    <location>
        <begin position="76"/>
        <end position="111"/>
    </location>
</feature>
<feature type="compositionally biased region" description="Polar residues" evidence="1">
    <location>
        <begin position="10"/>
        <end position="22"/>
    </location>
</feature>
<evidence type="ECO:0000313" key="3">
    <source>
        <dbReference type="Proteomes" id="UP000326198"/>
    </source>
</evidence>
<sequence length="111" mass="12174">MDRPRASAQPAASTSRVPTVRSSPVIKRSISAATAGTHSQTGSVPIDHIQEPNKQALSHNLQIKNALTELLSDVRTKGSDQGSRCLQNILMENEREMRENRRKSLSGRDAK</sequence>
<dbReference type="AlphaFoldDB" id="A0A5N7BJ68"/>
<dbReference type="Proteomes" id="UP000326198">
    <property type="component" value="Unassembled WGS sequence"/>
</dbReference>
<reference evidence="2 3" key="1">
    <citation type="submission" date="2019-04" db="EMBL/GenBank/DDBJ databases">
        <title>Friends and foes A comparative genomics studyof 23 Aspergillus species from section Flavi.</title>
        <authorList>
            <consortium name="DOE Joint Genome Institute"/>
            <person name="Kjaerbolling I."/>
            <person name="Vesth T."/>
            <person name="Frisvad J.C."/>
            <person name="Nybo J.L."/>
            <person name="Theobald S."/>
            <person name="Kildgaard S."/>
            <person name="Isbrandt T."/>
            <person name="Kuo A."/>
            <person name="Sato A."/>
            <person name="Lyhne E.K."/>
            <person name="Kogle M.E."/>
            <person name="Wiebenga A."/>
            <person name="Kun R.S."/>
            <person name="Lubbers R.J."/>
            <person name="Makela M.R."/>
            <person name="Barry K."/>
            <person name="Chovatia M."/>
            <person name="Clum A."/>
            <person name="Daum C."/>
            <person name="Haridas S."/>
            <person name="He G."/>
            <person name="LaButti K."/>
            <person name="Lipzen A."/>
            <person name="Mondo S."/>
            <person name="Riley R."/>
            <person name="Salamov A."/>
            <person name="Simmons B.A."/>
            <person name="Magnuson J.K."/>
            <person name="Henrissat B."/>
            <person name="Mortensen U.H."/>
            <person name="Larsen T.O."/>
            <person name="Devries R.P."/>
            <person name="Grigoriev I.V."/>
            <person name="Machida M."/>
            <person name="Baker S.E."/>
            <person name="Andersen M.R."/>
        </authorList>
    </citation>
    <scope>NUCLEOTIDE SEQUENCE [LARGE SCALE GENOMIC DNA]</scope>
    <source>
        <strain evidence="2 3">IBT 29228</strain>
    </source>
</reference>
<dbReference type="EMBL" id="ML736167">
    <property type="protein sequence ID" value="KAE8381862.1"/>
    <property type="molecule type" value="Genomic_DNA"/>
</dbReference>
<evidence type="ECO:0000313" key="2">
    <source>
        <dbReference type="EMBL" id="KAE8381862.1"/>
    </source>
</evidence>
<accession>A0A5N7BJ68</accession>
<feature type="compositionally biased region" description="Polar residues" evidence="1">
    <location>
        <begin position="31"/>
        <end position="43"/>
    </location>
</feature>
<evidence type="ECO:0000256" key="1">
    <source>
        <dbReference type="SAM" id="MobiDB-lite"/>
    </source>
</evidence>